<dbReference type="PROSITE" id="PS51257">
    <property type="entry name" value="PROKAR_LIPOPROTEIN"/>
    <property type="match status" value="1"/>
</dbReference>
<feature type="compositionally biased region" description="Polar residues" evidence="1">
    <location>
        <begin position="96"/>
        <end position="134"/>
    </location>
</feature>
<dbReference type="InParanoid" id="A0A409WIF9"/>
<evidence type="ECO:0000313" key="3">
    <source>
        <dbReference type="Proteomes" id="UP000283269"/>
    </source>
</evidence>
<keyword evidence="3" id="KW-1185">Reference proteome</keyword>
<protein>
    <submittedName>
        <fullName evidence="2">Uncharacterized protein</fullName>
    </submittedName>
</protein>
<name>A0A409WIF9_PSICY</name>
<evidence type="ECO:0000256" key="1">
    <source>
        <dbReference type="SAM" id="MobiDB-lite"/>
    </source>
</evidence>
<gene>
    <name evidence="2" type="ORF">CVT25_011758</name>
</gene>
<accession>A0A409WIF9</accession>
<sequence length="161" mass="17404">MGFHSRSIYGVRKSWHYSVYDINLQGSPPATGACRNDVVLSPNPNPVAPAPELPVSGCTCMTSDHITPLMLTEISTAYTQPSNSGSNRSQRDTDLQDTLDSFNSSDMQDTITGSDARKSSASAWSYPTTGSAKSQKPKVPTSDLEDSEELDFTSIESPSYE</sequence>
<comment type="caution">
    <text evidence="2">The sequence shown here is derived from an EMBL/GenBank/DDBJ whole genome shotgun (WGS) entry which is preliminary data.</text>
</comment>
<dbReference type="AlphaFoldDB" id="A0A409WIF9"/>
<dbReference type="EMBL" id="NHYD01003423">
    <property type="protein sequence ID" value="PPQ78297.1"/>
    <property type="molecule type" value="Genomic_DNA"/>
</dbReference>
<feature type="region of interest" description="Disordered" evidence="1">
    <location>
        <begin position="76"/>
        <end position="161"/>
    </location>
</feature>
<organism evidence="2 3">
    <name type="scientific">Psilocybe cyanescens</name>
    <dbReference type="NCBI Taxonomy" id="93625"/>
    <lineage>
        <taxon>Eukaryota</taxon>
        <taxon>Fungi</taxon>
        <taxon>Dikarya</taxon>
        <taxon>Basidiomycota</taxon>
        <taxon>Agaricomycotina</taxon>
        <taxon>Agaricomycetes</taxon>
        <taxon>Agaricomycetidae</taxon>
        <taxon>Agaricales</taxon>
        <taxon>Agaricineae</taxon>
        <taxon>Strophariaceae</taxon>
        <taxon>Psilocybe</taxon>
    </lineage>
</organism>
<feature type="compositionally biased region" description="Polar residues" evidence="1">
    <location>
        <begin position="76"/>
        <end position="88"/>
    </location>
</feature>
<evidence type="ECO:0000313" key="2">
    <source>
        <dbReference type="EMBL" id="PPQ78297.1"/>
    </source>
</evidence>
<reference evidence="2 3" key="1">
    <citation type="journal article" date="2018" name="Evol. Lett.">
        <title>Horizontal gene cluster transfer increased hallucinogenic mushroom diversity.</title>
        <authorList>
            <person name="Reynolds H.T."/>
            <person name="Vijayakumar V."/>
            <person name="Gluck-Thaler E."/>
            <person name="Korotkin H.B."/>
            <person name="Matheny P.B."/>
            <person name="Slot J.C."/>
        </authorList>
    </citation>
    <scope>NUCLEOTIDE SEQUENCE [LARGE SCALE GENOMIC DNA]</scope>
    <source>
        <strain evidence="2 3">2631</strain>
    </source>
</reference>
<dbReference type="Proteomes" id="UP000283269">
    <property type="component" value="Unassembled WGS sequence"/>
</dbReference>
<proteinExistence type="predicted"/>